<protein>
    <submittedName>
        <fullName evidence="2">Uncharacterized protein</fullName>
    </submittedName>
</protein>
<keyword evidence="3" id="KW-1185">Reference proteome</keyword>
<keyword evidence="1" id="KW-0472">Membrane</keyword>
<dbReference type="EMBL" id="CP003651">
    <property type="protein sequence ID" value="AFL94355.1"/>
    <property type="molecule type" value="Genomic_DNA"/>
</dbReference>
<accession>I3ZRM1</accession>
<gene>
    <name evidence="2" type="ORF">CL1_0140</name>
</gene>
<keyword evidence="1" id="KW-1133">Transmembrane helix</keyword>
<keyword evidence="1" id="KW-0812">Transmembrane</keyword>
<name>I3ZRM1_THECF</name>
<reference evidence="2 3" key="1">
    <citation type="journal article" date="2012" name="J. Bacteriol.">
        <title>Complete Genome Sequence of the Hyperthermophilic Archaeon Thermococcus sp. Strain CL1, Isolated from a Paralvinella sp. Polychaete Worm Collected from a Hydrothermal Vent.</title>
        <authorList>
            <person name="Jung J.H."/>
            <person name="Holden J.F."/>
            <person name="Seo D.H."/>
            <person name="Park K.H."/>
            <person name="Shin H."/>
            <person name="Ryu S."/>
            <person name="Lee J.H."/>
            <person name="Park C.S."/>
        </authorList>
    </citation>
    <scope>NUCLEOTIDE SEQUENCE [LARGE SCALE GENOMIC DNA]</scope>
    <source>
        <strain evidence="3">DSM 27260 / KACC 17922 / CL1</strain>
    </source>
</reference>
<dbReference type="HOGENOM" id="CLU_2821109_0_0_2"/>
<dbReference type="KEGG" id="thm:CL1_0140"/>
<organism evidence="2 3">
    <name type="scientific">Thermococcus cleftensis (strain DSM 27260 / KACC 17922 / CL1)</name>
    <dbReference type="NCBI Taxonomy" id="163003"/>
    <lineage>
        <taxon>Archaea</taxon>
        <taxon>Methanobacteriati</taxon>
        <taxon>Methanobacteriota</taxon>
        <taxon>Thermococci</taxon>
        <taxon>Thermococcales</taxon>
        <taxon>Thermococcaceae</taxon>
        <taxon>Thermococcus</taxon>
    </lineage>
</organism>
<proteinExistence type="predicted"/>
<evidence type="ECO:0000313" key="3">
    <source>
        <dbReference type="Proteomes" id="UP000006064"/>
    </source>
</evidence>
<feature type="transmembrane region" description="Helical" evidence="1">
    <location>
        <begin position="38"/>
        <end position="59"/>
    </location>
</feature>
<dbReference type="STRING" id="163003.CL1_0140"/>
<evidence type="ECO:0000313" key="2">
    <source>
        <dbReference type="EMBL" id="AFL94355.1"/>
    </source>
</evidence>
<dbReference type="Proteomes" id="UP000006064">
    <property type="component" value="Chromosome"/>
</dbReference>
<sequence>MLFMLTVSLTPAGTEPGWEWRYHDECIVFSIAFSGNGNLPLYSLSLLLLMALGFILLSVRALRKAY</sequence>
<dbReference type="OrthoDB" id="145878at2157"/>
<dbReference type="AlphaFoldDB" id="I3ZRM1"/>
<evidence type="ECO:0000256" key="1">
    <source>
        <dbReference type="SAM" id="Phobius"/>
    </source>
</evidence>